<dbReference type="PANTHER" id="PTHR43677:SF1">
    <property type="entry name" value="ACRYLYL-COA REDUCTASE ACUI-RELATED"/>
    <property type="match status" value="1"/>
</dbReference>
<dbReference type="PANTHER" id="PTHR43677">
    <property type="entry name" value="SHORT-CHAIN DEHYDROGENASE/REDUCTASE"/>
    <property type="match status" value="1"/>
</dbReference>
<sequence length="329" mass="34578">MEAFKALIVDRTQDGGHRCEVGLLDKERLPQGELLVRVAYSSLNYKDALAAAPNGGIVKAYPFVPGIDLAGTVVSSEDDRFREGDEIVATGYELGVSHFGGYGEYARIPADWAVPLPSGLTLKEAMIYGTAGFTAALSVQALRDNGVYPEGGPVLVTGATGGVGSVAVAILAKLGYEVTASTGKPEAKEELLQLGAHSVIDRNELTPASARSLDKQRWAGVVDCVGGKSLATVLAGVKYGGTVAASGLTGGTDLPTTVLPFILRGVRLIGIDSVFVPMPARRKTWELLATKYRPDKLRELSSEIPLDDIPAAMAVMLAGRSKGRIVVKL</sequence>
<keyword evidence="3" id="KW-1185">Reference proteome</keyword>
<dbReference type="SUPFAM" id="SSF50129">
    <property type="entry name" value="GroES-like"/>
    <property type="match status" value="1"/>
</dbReference>
<dbReference type="Proteomes" id="UP000256977">
    <property type="component" value="Unassembled WGS sequence"/>
</dbReference>
<reference evidence="2 3" key="1">
    <citation type="submission" date="2018-07" db="EMBL/GenBank/DDBJ databases">
        <title>Genomic Encyclopedia of Type Strains, Phase III (KMG-III): the genomes of soil and plant-associated and newly described type strains.</title>
        <authorList>
            <person name="Whitman W."/>
        </authorList>
    </citation>
    <scope>NUCLEOTIDE SEQUENCE [LARGE SCALE GENOMIC DNA]</scope>
    <source>
        <strain evidence="2 3">CECT 7287</strain>
    </source>
</reference>
<dbReference type="InterPro" id="IPR011032">
    <property type="entry name" value="GroES-like_sf"/>
</dbReference>
<dbReference type="InterPro" id="IPR020843">
    <property type="entry name" value="ER"/>
</dbReference>
<comment type="caution">
    <text evidence="2">The sequence shown here is derived from an EMBL/GenBank/DDBJ whole genome shotgun (WGS) entry which is preliminary data.</text>
</comment>
<evidence type="ECO:0000313" key="2">
    <source>
        <dbReference type="EMBL" id="RED55609.1"/>
    </source>
</evidence>
<dbReference type="InterPro" id="IPR036291">
    <property type="entry name" value="NAD(P)-bd_dom_sf"/>
</dbReference>
<gene>
    <name evidence="2" type="ORF">DFP98_14247</name>
</gene>
<dbReference type="OrthoDB" id="9782155at2"/>
<dbReference type="EMBL" id="QRDZ01000042">
    <property type="protein sequence ID" value="RED55609.1"/>
    <property type="molecule type" value="Genomic_DNA"/>
</dbReference>
<dbReference type="InterPro" id="IPR013149">
    <property type="entry name" value="ADH-like_C"/>
</dbReference>
<dbReference type="GO" id="GO:0043957">
    <property type="term" value="F:acryloyl-CoA reductase (NADPH) activity"/>
    <property type="evidence" value="ECO:0007669"/>
    <property type="project" value="TreeGrafter"/>
</dbReference>
<organism evidence="2 3">
    <name type="scientific">Cohnella phaseoli</name>
    <dbReference type="NCBI Taxonomy" id="456490"/>
    <lineage>
        <taxon>Bacteria</taxon>
        <taxon>Bacillati</taxon>
        <taxon>Bacillota</taxon>
        <taxon>Bacilli</taxon>
        <taxon>Bacillales</taxon>
        <taxon>Paenibacillaceae</taxon>
        <taxon>Cohnella</taxon>
    </lineage>
</organism>
<feature type="domain" description="Enoyl reductase (ER)" evidence="1">
    <location>
        <begin position="22"/>
        <end position="327"/>
    </location>
</feature>
<dbReference type="InterPro" id="IPR014188">
    <property type="entry name" value="Acrylyl-CoA_reductase_AcuI"/>
</dbReference>
<dbReference type="Gene3D" id="3.40.50.720">
    <property type="entry name" value="NAD(P)-binding Rossmann-like Domain"/>
    <property type="match status" value="1"/>
</dbReference>
<dbReference type="AlphaFoldDB" id="A0A3D9I1Y4"/>
<dbReference type="Pfam" id="PF00107">
    <property type="entry name" value="ADH_zinc_N"/>
    <property type="match status" value="1"/>
</dbReference>
<dbReference type="SUPFAM" id="SSF51735">
    <property type="entry name" value="NAD(P)-binding Rossmann-fold domains"/>
    <property type="match status" value="1"/>
</dbReference>
<dbReference type="Gene3D" id="3.90.180.10">
    <property type="entry name" value="Medium-chain alcohol dehydrogenases, catalytic domain"/>
    <property type="match status" value="1"/>
</dbReference>
<dbReference type="Pfam" id="PF08240">
    <property type="entry name" value="ADH_N"/>
    <property type="match status" value="1"/>
</dbReference>
<evidence type="ECO:0000259" key="1">
    <source>
        <dbReference type="SMART" id="SM00829"/>
    </source>
</evidence>
<proteinExistence type="predicted"/>
<name>A0A3D9I1Y4_9BACL</name>
<dbReference type="RefSeq" id="WP_116065132.1">
    <property type="nucleotide sequence ID" value="NZ_QRDZ01000042.1"/>
</dbReference>
<accession>A0A3D9I1Y4</accession>
<dbReference type="NCBIfam" id="TIGR02823">
    <property type="entry name" value="oxido_YhdH"/>
    <property type="match status" value="1"/>
</dbReference>
<evidence type="ECO:0000313" key="3">
    <source>
        <dbReference type="Proteomes" id="UP000256977"/>
    </source>
</evidence>
<dbReference type="InterPro" id="IPR013154">
    <property type="entry name" value="ADH-like_N"/>
</dbReference>
<dbReference type="SMART" id="SM00829">
    <property type="entry name" value="PKS_ER"/>
    <property type="match status" value="1"/>
</dbReference>
<dbReference type="InterPro" id="IPR051397">
    <property type="entry name" value="Zn-ADH-like_protein"/>
</dbReference>
<protein>
    <submittedName>
        <fullName evidence="2">Putative YhdH/YhfP family quinone oxidoreductase</fullName>
    </submittedName>
</protein>